<keyword evidence="4 6" id="KW-0472">Membrane</keyword>
<evidence type="ECO:0008006" key="9">
    <source>
        <dbReference type="Google" id="ProtNLM"/>
    </source>
</evidence>
<sequence>MASVTVPPGVICTPEEYARAATDPLIHCLTRGQSIGLTVIVESGLLSLIAVSYVFLIIIRNLIWRFRHVSRERFRVFHQPMDNLMFSLFLADILQAIGAVMDIKWIQEGKVEAGGFCDAQGIIQHVGETGVAMTTLAIAVYTFLGVWVGKTIRSIPITRAVLALIWGFLALIVIVGNTVNTGPGKPRFETPTPVSAIPFHLPLPPGTELAPVIISRPQYWCWISSHYLLWRIFAEYIWFWITLAFSIFVYIPLYFWVRGNIVIHDPAWWRFHFQHADKSDPELRRRRRQSLVMAAYPLVYCISILPLSVARWIGFVQEGRGDRKNHVPPAATFLAVAIYNLSGFGNVILLLTTKPDAELFGRPTNFASGRAPSPLLPSDASALSATVRRSEGLDAQSSSIEPRKKLKGEEEGEELGRLPSRSSGWDSGRG</sequence>
<feature type="compositionally biased region" description="Polar residues" evidence="5">
    <location>
        <begin position="420"/>
        <end position="430"/>
    </location>
</feature>
<dbReference type="PANTHER" id="PTHR23112:SF37">
    <property type="entry name" value="G PROTEIN-COUPLED RECEPTOR GPR1"/>
    <property type="match status" value="1"/>
</dbReference>
<gene>
    <name evidence="7" type="ORF">AAE3_LOCUS3913</name>
</gene>
<evidence type="ECO:0000256" key="1">
    <source>
        <dbReference type="ARBA" id="ARBA00004141"/>
    </source>
</evidence>
<dbReference type="AlphaFoldDB" id="A0A8S0VR12"/>
<evidence type="ECO:0000313" key="8">
    <source>
        <dbReference type="Proteomes" id="UP000467700"/>
    </source>
</evidence>
<evidence type="ECO:0000256" key="2">
    <source>
        <dbReference type="ARBA" id="ARBA00022692"/>
    </source>
</evidence>
<accession>A0A8S0VR12</accession>
<evidence type="ECO:0000256" key="4">
    <source>
        <dbReference type="ARBA" id="ARBA00023136"/>
    </source>
</evidence>
<dbReference type="SUPFAM" id="SSF81321">
    <property type="entry name" value="Family A G protein-coupled receptor-like"/>
    <property type="match status" value="1"/>
</dbReference>
<keyword evidence="2 6" id="KW-0812">Transmembrane</keyword>
<comment type="caution">
    <text evidence="7">The sequence shown here is derived from an EMBL/GenBank/DDBJ whole genome shotgun (WGS) entry which is preliminary data.</text>
</comment>
<keyword evidence="8" id="KW-1185">Reference proteome</keyword>
<dbReference type="GO" id="GO:0004930">
    <property type="term" value="F:G protein-coupled receptor activity"/>
    <property type="evidence" value="ECO:0007669"/>
    <property type="project" value="TreeGrafter"/>
</dbReference>
<organism evidence="7 8">
    <name type="scientific">Cyclocybe aegerita</name>
    <name type="common">Black poplar mushroom</name>
    <name type="synonym">Agrocybe aegerita</name>
    <dbReference type="NCBI Taxonomy" id="1973307"/>
    <lineage>
        <taxon>Eukaryota</taxon>
        <taxon>Fungi</taxon>
        <taxon>Dikarya</taxon>
        <taxon>Basidiomycota</taxon>
        <taxon>Agaricomycotina</taxon>
        <taxon>Agaricomycetes</taxon>
        <taxon>Agaricomycetidae</taxon>
        <taxon>Agaricales</taxon>
        <taxon>Agaricineae</taxon>
        <taxon>Bolbitiaceae</taxon>
        <taxon>Cyclocybe</taxon>
    </lineage>
</organism>
<feature type="transmembrane region" description="Helical" evidence="6">
    <location>
        <begin position="130"/>
        <end position="148"/>
    </location>
</feature>
<keyword evidence="3 6" id="KW-1133">Transmembrane helix</keyword>
<evidence type="ECO:0000256" key="3">
    <source>
        <dbReference type="ARBA" id="ARBA00022989"/>
    </source>
</evidence>
<feature type="transmembrane region" description="Helical" evidence="6">
    <location>
        <begin position="237"/>
        <end position="257"/>
    </location>
</feature>
<reference evidence="7 8" key="1">
    <citation type="submission" date="2020-01" db="EMBL/GenBank/DDBJ databases">
        <authorList>
            <person name="Gupta K D."/>
        </authorList>
    </citation>
    <scope>NUCLEOTIDE SEQUENCE [LARGE SCALE GENOMIC DNA]</scope>
</reference>
<protein>
    <recommendedName>
        <fullName evidence="9">Glucose receptor Git3 N-terminal domain-containing protein</fullName>
    </recommendedName>
</protein>
<name>A0A8S0VR12_CYCAE</name>
<dbReference type="PANTHER" id="PTHR23112">
    <property type="entry name" value="G PROTEIN-COUPLED RECEPTOR 157-RELATED"/>
    <property type="match status" value="1"/>
</dbReference>
<dbReference type="Proteomes" id="UP000467700">
    <property type="component" value="Unassembled WGS sequence"/>
</dbReference>
<comment type="subcellular location">
    <subcellularLocation>
        <location evidence="1">Membrane</location>
        <topology evidence="1">Multi-pass membrane protein</topology>
    </subcellularLocation>
</comment>
<dbReference type="OrthoDB" id="100006at2759"/>
<evidence type="ECO:0000256" key="5">
    <source>
        <dbReference type="SAM" id="MobiDB-lite"/>
    </source>
</evidence>
<feature type="region of interest" description="Disordered" evidence="5">
    <location>
        <begin position="386"/>
        <end position="430"/>
    </location>
</feature>
<feature type="transmembrane region" description="Helical" evidence="6">
    <location>
        <begin position="333"/>
        <end position="352"/>
    </location>
</feature>
<dbReference type="GO" id="GO:0005886">
    <property type="term" value="C:plasma membrane"/>
    <property type="evidence" value="ECO:0007669"/>
    <property type="project" value="TreeGrafter"/>
</dbReference>
<evidence type="ECO:0000313" key="7">
    <source>
        <dbReference type="EMBL" id="CAA7261865.1"/>
    </source>
</evidence>
<feature type="transmembrane region" description="Helical" evidence="6">
    <location>
        <begin position="160"/>
        <end position="179"/>
    </location>
</feature>
<feature type="transmembrane region" description="Helical" evidence="6">
    <location>
        <begin position="291"/>
        <end position="313"/>
    </location>
</feature>
<dbReference type="Gene3D" id="1.20.1070.10">
    <property type="entry name" value="Rhodopsin 7-helix transmembrane proteins"/>
    <property type="match status" value="1"/>
</dbReference>
<evidence type="ECO:0000256" key="6">
    <source>
        <dbReference type="SAM" id="Phobius"/>
    </source>
</evidence>
<feature type="transmembrane region" description="Helical" evidence="6">
    <location>
        <begin position="84"/>
        <end position="101"/>
    </location>
</feature>
<proteinExistence type="predicted"/>
<dbReference type="EMBL" id="CACVBS010000034">
    <property type="protein sequence ID" value="CAA7261865.1"/>
    <property type="molecule type" value="Genomic_DNA"/>
</dbReference>
<dbReference type="GO" id="GO:0007189">
    <property type="term" value="P:adenylate cyclase-activating G protein-coupled receptor signaling pathway"/>
    <property type="evidence" value="ECO:0007669"/>
    <property type="project" value="TreeGrafter"/>
</dbReference>
<feature type="transmembrane region" description="Helical" evidence="6">
    <location>
        <begin position="44"/>
        <end position="63"/>
    </location>
</feature>